<dbReference type="PANTHER" id="PTHR11839:SF18">
    <property type="entry name" value="NUDIX HYDROLASE DOMAIN-CONTAINING PROTEIN"/>
    <property type="match status" value="1"/>
</dbReference>
<dbReference type="GO" id="GO:0006753">
    <property type="term" value="P:nucleoside phosphate metabolic process"/>
    <property type="evidence" value="ECO:0007669"/>
    <property type="project" value="TreeGrafter"/>
</dbReference>
<accession>A0A3A9KSM7</accession>
<dbReference type="OrthoDB" id="9806150at2"/>
<dbReference type="AlphaFoldDB" id="A0A3A9KSM7"/>
<dbReference type="PROSITE" id="PS51462">
    <property type="entry name" value="NUDIX"/>
    <property type="match status" value="1"/>
</dbReference>
<evidence type="ECO:0000313" key="4">
    <source>
        <dbReference type="EMBL" id="RKL67666.1"/>
    </source>
</evidence>
<dbReference type="EMBL" id="PDOE01000003">
    <property type="protein sequence ID" value="RKL67666.1"/>
    <property type="molecule type" value="Genomic_DNA"/>
</dbReference>
<dbReference type="RefSeq" id="WP_110935171.1">
    <property type="nucleotide sequence ID" value="NZ_KZ614146.1"/>
</dbReference>
<dbReference type="GO" id="GO:0016787">
    <property type="term" value="F:hydrolase activity"/>
    <property type="evidence" value="ECO:0007669"/>
    <property type="project" value="UniProtKB-KW"/>
</dbReference>
<sequence>MSEKLYETTIRTTPIFQGKIIDLEVQDVTLPNGKESKREVVHHPGAVAVIALTPENKLILVRQFRKPLEKVLAEIPAGKLEKGEDPLECAKRELEEETGVQAENWTKLHSFYTSPGFADELVHVYLAEGLGEGMVNMDEDEFVERIDVTLEEAEALIESEEIHDAKTIYAVQYWKLRG</sequence>
<dbReference type="FunFam" id="3.90.79.10:FF:000024">
    <property type="entry name" value="ADP-ribose pyrophosphatase"/>
    <property type="match status" value="1"/>
</dbReference>
<keyword evidence="5" id="KW-1185">Reference proteome</keyword>
<reference evidence="4 5" key="1">
    <citation type="submission" date="2017-10" db="EMBL/GenBank/DDBJ databases">
        <title>Bacillus sp. nov., a halophilic bacterium isolated from a Keqin Lake.</title>
        <authorList>
            <person name="Wang H."/>
        </authorList>
    </citation>
    <scope>NUCLEOTIDE SEQUENCE [LARGE SCALE GENOMIC DNA]</scope>
    <source>
        <strain evidence="4 5">KCTC 13187</strain>
    </source>
</reference>
<dbReference type="InterPro" id="IPR020084">
    <property type="entry name" value="NUDIX_hydrolase_CS"/>
</dbReference>
<feature type="domain" description="Nudix hydrolase" evidence="3">
    <location>
        <begin position="41"/>
        <end position="170"/>
    </location>
</feature>
<dbReference type="InterPro" id="IPR000086">
    <property type="entry name" value="NUDIX_hydrolase_dom"/>
</dbReference>
<dbReference type="InterPro" id="IPR015797">
    <property type="entry name" value="NUDIX_hydrolase-like_dom_sf"/>
</dbReference>
<dbReference type="PANTHER" id="PTHR11839">
    <property type="entry name" value="UDP/ADP-SUGAR PYROPHOSPHATASE"/>
    <property type="match status" value="1"/>
</dbReference>
<evidence type="ECO:0000256" key="1">
    <source>
        <dbReference type="ARBA" id="ARBA00001946"/>
    </source>
</evidence>
<dbReference type="GO" id="GO:0005829">
    <property type="term" value="C:cytosol"/>
    <property type="evidence" value="ECO:0007669"/>
    <property type="project" value="TreeGrafter"/>
</dbReference>
<proteinExistence type="predicted"/>
<dbReference type="SUPFAM" id="SSF55811">
    <property type="entry name" value="Nudix"/>
    <property type="match status" value="1"/>
</dbReference>
<dbReference type="GO" id="GO:0019693">
    <property type="term" value="P:ribose phosphate metabolic process"/>
    <property type="evidence" value="ECO:0007669"/>
    <property type="project" value="TreeGrafter"/>
</dbReference>
<dbReference type="Pfam" id="PF00293">
    <property type="entry name" value="NUDIX"/>
    <property type="match status" value="1"/>
</dbReference>
<protein>
    <submittedName>
        <fullName evidence="4">ADP-ribose pyrophosphatase</fullName>
    </submittedName>
</protein>
<evidence type="ECO:0000256" key="2">
    <source>
        <dbReference type="ARBA" id="ARBA00022801"/>
    </source>
</evidence>
<comment type="cofactor">
    <cofactor evidence="1">
        <name>Mg(2+)</name>
        <dbReference type="ChEBI" id="CHEBI:18420"/>
    </cofactor>
</comment>
<keyword evidence="2" id="KW-0378">Hydrolase</keyword>
<dbReference type="PROSITE" id="PS00893">
    <property type="entry name" value="NUDIX_BOX"/>
    <property type="match status" value="1"/>
</dbReference>
<dbReference type="CDD" id="cd03424">
    <property type="entry name" value="NUDIX_ADPRase_Nudt5_UGPPase_Nudt14"/>
    <property type="match status" value="1"/>
</dbReference>
<dbReference type="Gene3D" id="3.90.79.10">
    <property type="entry name" value="Nucleoside Triphosphate Pyrophosphohydrolase"/>
    <property type="match status" value="1"/>
</dbReference>
<dbReference type="Proteomes" id="UP000281498">
    <property type="component" value="Unassembled WGS sequence"/>
</dbReference>
<organism evidence="4 5">
    <name type="scientific">Salipaludibacillus neizhouensis</name>
    <dbReference type="NCBI Taxonomy" id="885475"/>
    <lineage>
        <taxon>Bacteria</taxon>
        <taxon>Bacillati</taxon>
        <taxon>Bacillota</taxon>
        <taxon>Bacilli</taxon>
        <taxon>Bacillales</taxon>
        <taxon>Bacillaceae</taxon>
    </lineage>
</organism>
<evidence type="ECO:0000313" key="5">
    <source>
        <dbReference type="Proteomes" id="UP000281498"/>
    </source>
</evidence>
<name>A0A3A9KSM7_9BACI</name>
<gene>
    <name evidence="4" type="ORF">CR203_09975</name>
</gene>
<evidence type="ECO:0000259" key="3">
    <source>
        <dbReference type="PROSITE" id="PS51462"/>
    </source>
</evidence>
<comment type="caution">
    <text evidence="4">The sequence shown here is derived from an EMBL/GenBank/DDBJ whole genome shotgun (WGS) entry which is preliminary data.</text>
</comment>